<name>A0AAE9Z437_9GAMM</name>
<accession>A0AAE9Z437</accession>
<dbReference type="Proteomes" id="UP000032352">
    <property type="component" value="Chromosome"/>
</dbReference>
<dbReference type="EMBL" id="CP059733">
    <property type="protein sequence ID" value="WDE06280.1"/>
    <property type="molecule type" value="Genomic_DNA"/>
</dbReference>
<evidence type="ECO:0000256" key="1">
    <source>
        <dbReference type="SAM" id="Phobius"/>
    </source>
</evidence>
<keyword evidence="1" id="KW-0812">Transmembrane</keyword>
<reference evidence="2 3" key="2">
    <citation type="journal article" date="2022" name="Mar. Drugs">
        <title>Bioassay-Guided Fractionation Leads to the Detection of Cholic Acid Generated by the Rare Thalassomonas sp.</title>
        <authorList>
            <person name="Pheiffer F."/>
            <person name="Schneider Y.K."/>
            <person name="Hansen E.H."/>
            <person name="Andersen J.H."/>
            <person name="Isaksson J."/>
            <person name="Busche T."/>
            <person name="R C."/>
            <person name="Kalinowski J."/>
            <person name="Zyl L.V."/>
            <person name="Trindade M."/>
        </authorList>
    </citation>
    <scope>NUCLEOTIDE SEQUENCE [LARGE SCALE GENOMIC DNA]</scope>
    <source>
        <strain evidence="2 3">XOM25</strain>
    </source>
</reference>
<dbReference type="KEGG" id="tvd:SG34_004975"/>
<sequence>MNRTWKISVGLVSAIGILTAVFWLNFLPPVIEPPAPGDVDKVEPAPSVRNIPATVDQALKAMASANIAFNAPESLNLNESSQVHLILSLAHSITELKQAISAAGEKHGASIKVSNRMEASLTGHNFDITAITPGVQAVSGELPTHWRWEIYPKKTGLHRLHLTLTAHLEVDGKDTPRAITSFDKKIDVTVTAGQRFALFFSNNWQWLWAAILVPLVTWYWQKRSKNKGKS</sequence>
<keyword evidence="1" id="KW-1133">Transmembrane helix</keyword>
<dbReference type="AlphaFoldDB" id="A0AAE9Z437"/>
<keyword evidence="3" id="KW-1185">Reference proteome</keyword>
<gene>
    <name evidence="2" type="ORF">SG34_004975</name>
</gene>
<dbReference type="RefSeq" id="WP_044838982.1">
    <property type="nucleotide sequence ID" value="NZ_CP059733.1"/>
</dbReference>
<organism evidence="2 3">
    <name type="scientific">Thalassomonas viridans</name>
    <dbReference type="NCBI Taxonomy" id="137584"/>
    <lineage>
        <taxon>Bacteria</taxon>
        <taxon>Pseudomonadati</taxon>
        <taxon>Pseudomonadota</taxon>
        <taxon>Gammaproteobacteria</taxon>
        <taxon>Alteromonadales</taxon>
        <taxon>Colwelliaceae</taxon>
        <taxon>Thalassomonas</taxon>
    </lineage>
</organism>
<evidence type="ECO:0000313" key="3">
    <source>
        <dbReference type="Proteomes" id="UP000032352"/>
    </source>
</evidence>
<proteinExistence type="predicted"/>
<keyword evidence="1" id="KW-0472">Membrane</keyword>
<reference evidence="2 3" key="1">
    <citation type="journal article" date="2015" name="Genome Announc.">
        <title>Draft Genome Sequences of Marine Isolates of Thalassomonas viridans and Thalassomonas actiniarum.</title>
        <authorList>
            <person name="Olonade I."/>
            <person name="van Zyl L.J."/>
            <person name="Trindade M."/>
        </authorList>
    </citation>
    <scope>NUCLEOTIDE SEQUENCE [LARGE SCALE GENOMIC DNA]</scope>
    <source>
        <strain evidence="2 3">XOM25</strain>
    </source>
</reference>
<protein>
    <submittedName>
        <fullName evidence="2">Uncharacterized protein</fullName>
    </submittedName>
</protein>
<evidence type="ECO:0000313" key="2">
    <source>
        <dbReference type="EMBL" id="WDE06280.1"/>
    </source>
</evidence>
<feature type="transmembrane region" description="Helical" evidence="1">
    <location>
        <begin position="7"/>
        <end position="26"/>
    </location>
</feature>
<feature type="transmembrane region" description="Helical" evidence="1">
    <location>
        <begin position="204"/>
        <end position="220"/>
    </location>
</feature>